<comment type="caution">
    <text evidence="1">The sequence shown here is derived from an EMBL/GenBank/DDBJ whole genome shotgun (WGS) entry which is preliminary data.</text>
</comment>
<proteinExistence type="predicted"/>
<protein>
    <submittedName>
        <fullName evidence="1">Uncharacterized protein</fullName>
    </submittedName>
</protein>
<sequence length="539" mass="60043">MNLGRYTVSTPANPTPASISFTESVPGPSRIADDAPPSGKRKGKERETYRSSSIPLESERKGNRRSKRNGHFVLAGEEGFEVWSSAPELRQLLRRHLPGSLAIAHPLPMTPLFALVGGGRNPVFPPNKVILWLESVGSETEGKVGNGRAVASIEYGERVLRIVSRCNGFLVVLSQSVHYYEYGITDPRPPDPRGKGKERAVEEGFWLEQKGEWQTCLNERGLAALSVDVESNVLIIPGRQPGHIQLVQLPPYIARPIPREPARNLPPNFRTPIVVAHEHALSALGCTSDGEYVVTASERGTLLRVWNVKSGSMGRELRRGLDRADIWGVGMTWEVSEGERELMLVCWSDKGTIHVWRDVLGSKVDVNAEKRRRADSTKPSLRSLLDPYMTKSKYFSSTPSTVLFRLPRAERGAKQVIRDHSGPQAERPSMEELRLGEMYQVVWAEREATPVPDKGDLKGRKRAQFDLPRKDEPSTLNLATHELIVVTHAGEWFRLGVPDGKVDPTEGEESDAEPGAAVDRADRCKVLEYRRLRTVSADW</sequence>
<evidence type="ECO:0000313" key="1">
    <source>
        <dbReference type="EMBL" id="KAJ9104163.1"/>
    </source>
</evidence>
<accession>A0ACC2VYL6</accession>
<dbReference type="EMBL" id="JASBWS010000055">
    <property type="protein sequence ID" value="KAJ9104163.1"/>
    <property type="molecule type" value="Genomic_DNA"/>
</dbReference>
<keyword evidence="2" id="KW-1185">Reference proteome</keyword>
<organism evidence="1 2">
    <name type="scientific">Naganishia adeliensis</name>
    <dbReference type="NCBI Taxonomy" id="92952"/>
    <lineage>
        <taxon>Eukaryota</taxon>
        <taxon>Fungi</taxon>
        <taxon>Dikarya</taxon>
        <taxon>Basidiomycota</taxon>
        <taxon>Agaricomycotina</taxon>
        <taxon>Tremellomycetes</taxon>
        <taxon>Filobasidiales</taxon>
        <taxon>Filobasidiaceae</taxon>
        <taxon>Naganishia</taxon>
    </lineage>
</organism>
<gene>
    <name evidence="1" type="ORF">QFC20_004600</name>
</gene>
<evidence type="ECO:0000313" key="2">
    <source>
        <dbReference type="Proteomes" id="UP001230649"/>
    </source>
</evidence>
<reference evidence="1" key="1">
    <citation type="submission" date="2023-04" db="EMBL/GenBank/DDBJ databases">
        <title>Draft Genome sequencing of Naganishia species isolated from polar environments using Oxford Nanopore Technology.</title>
        <authorList>
            <person name="Leo P."/>
            <person name="Venkateswaran K."/>
        </authorList>
    </citation>
    <scope>NUCLEOTIDE SEQUENCE</scope>
    <source>
        <strain evidence="1">MNA-CCFEE 5262</strain>
    </source>
</reference>
<dbReference type="Proteomes" id="UP001230649">
    <property type="component" value="Unassembled WGS sequence"/>
</dbReference>
<name>A0ACC2VYL6_9TREE</name>